<reference evidence="5" key="1">
    <citation type="journal article" date="2014" name="Genome Announc.">
        <title>De novo whole-genome sequence and genome annotation of Lichtheimia ramosa.</title>
        <authorList>
            <person name="Linde J."/>
            <person name="Schwartze V."/>
            <person name="Binder U."/>
            <person name="Lass-Florl C."/>
            <person name="Voigt K."/>
            <person name="Horn F."/>
        </authorList>
    </citation>
    <scope>NUCLEOTIDE SEQUENCE</scope>
    <source>
        <strain evidence="5">JMRC FSU:6197</strain>
    </source>
</reference>
<dbReference type="GO" id="GO:0006334">
    <property type="term" value="P:nucleosome assembly"/>
    <property type="evidence" value="ECO:0007669"/>
    <property type="project" value="InterPro"/>
</dbReference>
<evidence type="ECO:0000256" key="4">
    <source>
        <dbReference type="SAM" id="MobiDB-lite"/>
    </source>
</evidence>
<proteinExistence type="inferred from homology"/>
<feature type="region of interest" description="Disordered" evidence="4">
    <location>
        <begin position="184"/>
        <end position="220"/>
    </location>
</feature>
<organism evidence="5">
    <name type="scientific">Lichtheimia ramosa</name>
    <dbReference type="NCBI Taxonomy" id="688394"/>
    <lineage>
        <taxon>Eukaryota</taxon>
        <taxon>Fungi</taxon>
        <taxon>Fungi incertae sedis</taxon>
        <taxon>Mucoromycota</taxon>
        <taxon>Mucoromycotina</taxon>
        <taxon>Mucoromycetes</taxon>
        <taxon>Mucorales</taxon>
        <taxon>Lichtheimiaceae</taxon>
        <taxon>Lichtheimia</taxon>
    </lineage>
</organism>
<evidence type="ECO:0000313" key="5">
    <source>
        <dbReference type="EMBL" id="CDS08903.1"/>
    </source>
</evidence>
<sequence length="220" mass="25751">MSSEEAINKQLIELQEETDKADREVHAYMRQKMVPIWNKRRGIVKQIPNFWTRVIENAPVMMESENDIEALANLVDFHVEFDNKRPNYRKVVATYKKNDVIKNEVLTKEFIVDDENQGEVIKKSTVDYHPGKAPKKSNKRKADEDEDDDDFAFSLLDWYTNDDLIMGKILTDDIFVNALEYFNADNDEEDDDDEEGKEYSLGESDEDEEDEEPTKKKAKK</sequence>
<gene>
    <name evidence="5" type="ORF">LRAMOSA10264</name>
</gene>
<dbReference type="EMBL" id="LK023328">
    <property type="protein sequence ID" value="CDS08903.1"/>
    <property type="molecule type" value="Genomic_DNA"/>
</dbReference>
<comment type="similarity">
    <text evidence="1 2">Belongs to the nucleosome assembly protein (NAP) family.</text>
</comment>
<evidence type="ECO:0000256" key="2">
    <source>
        <dbReference type="RuleBase" id="RU003876"/>
    </source>
</evidence>
<keyword evidence="3" id="KW-0175">Coiled coil</keyword>
<dbReference type="InterPro" id="IPR002164">
    <property type="entry name" value="NAP_family"/>
</dbReference>
<dbReference type="InterPro" id="IPR037231">
    <property type="entry name" value="NAP-like_sf"/>
</dbReference>
<evidence type="ECO:0000256" key="1">
    <source>
        <dbReference type="ARBA" id="ARBA00009947"/>
    </source>
</evidence>
<accession>A0A077WP50</accession>
<dbReference type="Pfam" id="PF00956">
    <property type="entry name" value="NAP"/>
    <property type="match status" value="1"/>
</dbReference>
<feature type="coiled-coil region" evidence="3">
    <location>
        <begin position="4"/>
        <end position="31"/>
    </location>
</feature>
<name>A0A077WP50_9FUNG</name>
<dbReference type="Gene3D" id="3.30.1120.90">
    <property type="entry name" value="Nucleosome assembly protein"/>
    <property type="match status" value="1"/>
</dbReference>
<dbReference type="OrthoDB" id="19419at2759"/>
<dbReference type="AlphaFoldDB" id="A0A077WP50"/>
<feature type="region of interest" description="Disordered" evidence="4">
    <location>
        <begin position="122"/>
        <end position="146"/>
    </location>
</feature>
<evidence type="ECO:0000256" key="3">
    <source>
        <dbReference type="SAM" id="Coils"/>
    </source>
</evidence>
<evidence type="ECO:0008006" key="6">
    <source>
        <dbReference type="Google" id="ProtNLM"/>
    </source>
</evidence>
<feature type="compositionally biased region" description="Acidic residues" evidence="4">
    <location>
        <begin position="185"/>
        <end position="196"/>
    </location>
</feature>
<protein>
    <recommendedName>
        <fullName evidence="6">Nucleosome assembly protein</fullName>
    </recommendedName>
</protein>
<dbReference type="GO" id="GO:0005634">
    <property type="term" value="C:nucleus"/>
    <property type="evidence" value="ECO:0007669"/>
    <property type="project" value="InterPro"/>
</dbReference>
<dbReference type="PANTHER" id="PTHR11875">
    <property type="entry name" value="TESTIS-SPECIFIC Y-ENCODED PROTEIN"/>
    <property type="match status" value="1"/>
</dbReference>
<dbReference type="SUPFAM" id="SSF143113">
    <property type="entry name" value="NAP-like"/>
    <property type="match status" value="1"/>
</dbReference>
<feature type="compositionally biased region" description="Acidic residues" evidence="4">
    <location>
        <begin position="203"/>
        <end position="212"/>
    </location>
</feature>